<dbReference type="EMBL" id="JACVVX010000005">
    <property type="protein sequence ID" value="MBD0416388.1"/>
    <property type="molecule type" value="Genomic_DNA"/>
</dbReference>
<evidence type="ECO:0000313" key="2">
    <source>
        <dbReference type="EMBL" id="MBD0416388.1"/>
    </source>
</evidence>
<dbReference type="Pfam" id="PF00583">
    <property type="entry name" value="Acetyltransf_1"/>
    <property type="match status" value="1"/>
</dbReference>
<feature type="domain" description="N-acetyltransferase" evidence="1">
    <location>
        <begin position="12"/>
        <end position="176"/>
    </location>
</feature>
<dbReference type="InterPro" id="IPR016181">
    <property type="entry name" value="Acyl_CoA_acyltransferase"/>
</dbReference>
<comment type="caution">
    <text evidence="2">The sequence shown here is derived from an EMBL/GenBank/DDBJ whole genome shotgun (WGS) entry which is preliminary data.</text>
</comment>
<protein>
    <submittedName>
        <fullName evidence="2">GNAT family N-acetyltransferase</fullName>
    </submittedName>
</protein>
<dbReference type="AlphaFoldDB" id="A0A8J6PL10"/>
<dbReference type="GO" id="GO:0016747">
    <property type="term" value="F:acyltransferase activity, transferring groups other than amino-acyl groups"/>
    <property type="evidence" value="ECO:0007669"/>
    <property type="project" value="InterPro"/>
</dbReference>
<evidence type="ECO:0000313" key="3">
    <source>
        <dbReference type="Proteomes" id="UP000643405"/>
    </source>
</evidence>
<reference evidence="2" key="1">
    <citation type="submission" date="2020-09" db="EMBL/GenBank/DDBJ databases">
        <title>Genome seq and assembly of Tianweitania sp.</title>
        <authorList>
            <person name="Chhetri G."/>
        </authorList>
    </citation>
    <scope>NUCLEOTIDE SEQUENCE</scope>
    <source>
        <strain evidence="2">Rool2</strain>
    </source>
</reference>
<dbReference type="SUPFAM" id="SSF55729">
    <property type="entry name" value="Acyl-CoA N-acyltransferases (Nat)"/>
    <property type="match status" value="1"/>
</dbReference>
<dbReference type="RefSeq" id="WP_188165929.1">
    <property type="nucleotide sequence ID" value="NZ_JACVVX010000005.1"/>
</dbReference>
<gene>
    <name evidence="2" type="ORF">ICI42_17175</name>
</gene>
<evidence type="ECO:0000259" key="1">
    <source>
        <dbReference type="PROSITE" id="PS51186"/>
    </source>
</evidence>
<dbReference type="InterPro" id="IPR000182">
    <property type="entry name" value="GNAT_dom"/>
</dbReference>
<dbReference type="Proteomes" id="UP000643405">
    <property type="component" value="Unassembled WGS sequence"/>
</dbReference>
<accession>A0A8J6PL10</accession>
<proteinExistence type="predicted"/>
<name>A0A8J6PL10_9HYPH</name>
<sequence>MLAHTRIDRPAGLIRQLRPSDLSLFTDHLKRLDAASRRDRFNGMTDDDYLTAYAYRCFHEGVTVIGYVEDGKVLGAAELHEIPDEDGEPTAEIAFSVERSLQHKGLGGRLFERLIVQAEGFGYQRLRVTTHSGNGAMKALARRFNAVLSFEAGEATGVIELSQAGQRDVMHYLKAGLSAKVQSNVRSAIGN</sequence>
<dbReference type="Gene3D" id="3.40.630.30">
    <property type="match status" value="1"/>
</dbReference>
<dbReference type="PROSITE" id="PS51186">
    <property type="entry name" value="GNAT"/>
    <property type="match status" value="1"/>
</dbReference>
<keyword evidence="3" id="KW-1185">Reference proteome</keyword>
<organism evidence="2 3">
    <name type="scientific">Oryzicola mucosus</name>
    <dbReference type="NCBI Taxonomy" id="2767425"/>
    <lineage>
        <taxon>Bacteria</taxon>
        <taxon>Pseudomonadati</taxon>
        <taxon>Pseudomonadota</taxon>
        <taxon>Alphaproteobacteria</taxon>
        <taxon>Hyphomicrobiales</taxon>
        <taxon>Phyllobacteriaceae</taxon>
        <taxon>Oryzicola</taxon>
    </lineage>
</organism>